<dbReference type="AlphaFoldDB" id="A0A5B8Z7D4"/>
<evidence type="ECO:0000313" key="2">
    <source>
        <dbReference type="EMBL" id="QED49082.1"/>
    </source>
</evidence>
<proteinExistence type="predicted"/>
<organism evidence="2 3">
    <name type="scientific">Cytobacillus dafuensis</name>
    <name type="common">Bacillus dafuensis</name>
    <dbReference type="NCBI Taxonomy" id="1742359"/>
    <lineage>
        <taxon>Bacteria</taxon>
        <taxon>Bacillati</taxon>
        <taxon>Bacillota</taxon>
        <taxon>Bacilli</taxon>
        <taxon>Bacillales</taxon>
        <taxon>Bacillaceae</taxon>
        <taxon>Cytobacillus</taxon>
    </lineage>
</organism>
<gene>
    <name evidence="2" type="ORF">FSZ17_18515</name>
</gene>
<dbReference type="KEGG" id="bda:FSZ17_18515"/>
<dbReference type="OrthoDB" id="2738838at2"/>
<evidence type="ECO:0000313" key="3">
    <source>
        <dbReference type="Proteomes" id="UP000321555"/>
    </source>
</evidence>
<evidence type="ECO:0000259" key="1">
    <source>
        <dbReference type="Pfam" id="PF26353"/>
    </source>
</evidence>
<dbReference type="RefSeq" id="WP_057776953.1">
    <property type="nucleotide sequence ID" value="NZ_CP042593.1"/>
</dbReference>
<feature type="domain" description="YhfM-like" evidence="1">
    <location>
        <begin position="3"/>
        <end position="88"/>
    </location>
</feature>
<keyword evidence="3" id="KW-1185">Reference proteome</keyword>
<accession>A0A5B8Z7D4</accession>
<dbReference type="EMBL" id="CP042593">
    <property type="protein sequence ID" value="QED49082.1"/>
    <property type="molecule type" value="Genomic_DNA"/>
</dbReference>
<name>A0A5B8Z7D4_CYTDA</name>
<dbReference type="InterPro" id="IPR058780">
    <property type="entry name" value="YhfM-like_dom"/>
</dbReference>
<sequence>MDKETKQIVLSDKDVIKTIKKAIKGANKQPGIVDVADPQYKINIGDEIYFLWLTRSDGTVGTIMNAKDTHTIYTLSEHSTKKLKDILLENN</sequence>
<reference evidence="3" key="1">
    <citation type="submission" date="2019-08" db="EMBL/GenBank/DDBJ databases">
        <authorList>
            <person name="Zheng X."/>
        </authorList>
    </citation>
    <scope>NUCLEOTIDE SEQUENCE [LARGE SCALE GENOMIC DNA]</scope>
    <source>
        <strain evidence="3">FJAT-25496</strain>
    </source>
</reference>
<dbReference type="Pfam" id="PF26353">
    <property type="entry name" value="YhfM"/>
    <property type="match status" value="1"/>
</dbReference>
<dbReference type="Proteomes" id="UP000321555">
    <property type="component" value="Chromosome"/>
</dbReference>
<protein>
    <recommendedName>
        <fullName evidence="1">YhfM-like domain-containing protein</fullName>
    </recommendedName>
</protein>